<gene>
    <name evidence="2" type="ORF">VM95_31770</name>
</gene>
<evidence type="ECO:0000256" key="1">
    <source>
        <dbReference type="SAM" id="MobiDB-lite"/>
    </source>
</evidence>
<dbReference type="OrthoDB" id="3378334at2"/>
<keyword evidence="3" id="KW-1185">Reference proteome</keyword>
<evidence type="ECO:0000313" key="2">
    <source>
        <dbReference type="EMBL" id="KJS58706.1"/>
    </source>
</evidence>
<name>A0A0F2T8F0_STRR3</name>
<feature type="region of interest" description="Disordered" evidence="1">
    <location>
        <begin position="135"/>
        <end position="155"/>
    </location>
</feature>
<dbReference type="RefSeq" id="WP_045703382.1">
    <property type="nucleotide sequence ID" value="NZ_JZKH01000096.1"/>
</dbReference>
<dbReference type="Proteomes" id="UP000033699">
    <property type="component" value="Unassembled WGS sequence"/>
</dbReference>
<evidence type="ECO:0008006" key="4">
    <source>
        <dbReference type="Google" id="ProtNLM"/>
    </source>
</evidence>
<organism evidence="2 3">
    <name type="scientific">Streptomyces rubellomurinus (strain ATCC 31215)</name>
    <dbReference type="NCBI Taxonomy" id="359131"/>
    <lineage>
        <taxon>Bacteria</taxon>
        <taxon>Bacillati</taxon>
        <taxon>Actinomycetota</taxon>
        <taxon>Actinomycetes</taxon>
        <taxon>Kitasatosporales</taxon>
        <taxon>Streptomycetaceae</taxon>
        <taxon>Streptomyces</taxon>
    </lineage>
</organism>
<comment type="caution">
    <text evidence="2">The sequence shown here is derived from an EMBL/GenBank/DDBJ whole genome shotgun (WGS) entry which is preliminary data.</text>
</comment>
<accession>A0A0F2T8F0</accession>
<sequence length="155" mass="17487">MAVQTVPYRTFLRDPSQVLPSLDDADVILERRDDENLVLVRAERFEAKASGLRIAARSLAILARRQPGLAEEVLAEELPWLHWFPESERAACVRELLADLVAGADTDLLLPFARNLASWRVTAEVWSDPQLAHDLQLPFPGDGPELDRPQRENIE</sequence>
<dbReference type="PATRIC" id="fig|359131.3.peg.7975"/>
<dbReference type="EMBL" id="JZKH01000096">
    <property type="protein sequence ID" value="KJS58706.1"/>
    <property type="molecule type" value="Genomic_DNA"/>
</dbReference>
<evidence type="ECO:0000313" key="3">
    <source>
        <dbReference type="Proteomes" id="UP000033699"/>
    </source>
</evidence>
<protein>
    <recommendedName>
        <fullName evidence="4">Prevent-host-death protein</fullName>
    </recommendedName>
</protein>
<reference evidence="2 3" key="1">
    <citation type="submission" date="2015-02" db="EMBL/GenBank/DDBJ databases">
        <authorList>
            <person name="Ju K.-S."/>
            <person name="Doroghazi J.R."/>
            <person name="Metcalf W."/>
        </authorList>
    </citation>
    <scope>NUCLEOTIDE SEQUENCE [LARGE SCALE GENOMIC DNA]</scope>
    <source>
        <strain evidence="2 3">ATCC 31215</strain>
    </source>
</reference>
<proteinExistence type="predicted"/>
<feature type="compositionally biased region" description="Basic and acidic residues" evidence="1">
    <location>
        <begin position="145"/>
        <end position="155"/>
    </location>
</feature>
<dbReference type="AlphaFoldDB" id="A0A0F2T8F0"/>